<evidence type="ECO:0000256" key="6">
    <source>
        <dbReference type="ARBA" id="ARBA00023139"/>
    </source>
</evidence>
<feature type="domain" description="Spore germination GerAC-like C-terminal" evidence="8">
    <location>
        <begin position="228"/>
        <end position="391"/>
    </location>
</feature>
<evidence type="ECO:0000259" key="9">
    <source>
        <dbReference type="Pfam" id="PF25198"/>
    </source>
</evidence>
<comment type="caution">
    <text evidence="10">The sequence shown here is derived from an EMBL/GenBank/DDBJ whole genome shotgun (WGS) entry which is preliminary data.</text>
</comment>
<reference evidence="10" key="1">
    <citation type="submission" date="2020-06" db="EMBL/GenBank/DDBJ databases">
        <title>Paenibacillus sp. nov., isolated from soil.</title>
        <authorList>
            <person name="Seo Y.L."/>
        </authorList>
    </citation>
    <scope>NUCLEOTIDE SEQUENCE [LARGE SCALE GENOMIC DNA]</scope>
    <source>
        <strain evidence="10">JW14</strain>
    </source>
</reference>
<comment type="similarity">
    <text evidence="2">Belongs to the GerABKC lipoprotein family.</text>
</comment>
<organism evidence="10 11">
    <name type="scientific">Paenibacillus agri</name>
    <dbReference type="NCBI Taxonomy" id="2744309"/>
    <lineage>
        <taxon>Bacteria</taxon>
        <taxon>Bacillati</taxon>
        <taxon>Bacillota</taxon>
        <taxon>Bacilli</taxon>
        <taxon>Bacillales</taxon>
        <taxon>Paenibacillaceae</taxon>
        <taxon>Paenibacillus</taxon>
    </lineage>
</organism>
<evidence type="ECO:0000259" key="8">
    <source>
        <dbReference type="Pfam" id="PF05504"/>
    </source>
</evidence>
<accession>A0A850EXE8</accession>
<dbReference type="PANTHER" id="PTHR35789:SF1">
    <property type="entry name" value="SPORE GERMINATION PROTEIN B3"/>
    <property type="match status" value="1"/>
</dbReference>
<dbReference type="NCBIfam" id="TIGR02887">
    <property type="entry name" value="spore_ger_x_C"/>
    <property type="match status" value="1"/>
</dbReference>
<keyword evidence="4" id="KW-0732">Signal</keyword>
<dbReference type="PANTHER" id="PTHR35789">
    <property type="entry name" value="SPORE GERMINATION PROTEIN B3"/>
    <property type="match status" value="1"/>
</dbReference>
<dbReference type="InterPro" id="IPR038501">
    <property type="entry name" value="Spore_GerAC_C_sf"/>
</dbReference>
<dbReference type="GO" id="GO:0009847">
    <property type="term" value="P:spore germination"/>
    <property type="evidence" value="ECO:0007669"/>
    <property type="project" value="InterPro"/>
</dbReference>
<evidence type="ECO:0000256" key="5">
    <source>
        <dbReference type="ARBA" id="ARBA00023136"/>
    </source>
</evidence>
<feature type="domain" description="Spore germination protein N-terminal" evidence="9">
    <location>
        <begin position="26"/>
        <end position="198"/>
    </location>
</feature>
<sequence>MNRKFLRGTVAALCCIAILGLTGCWDSVELNRRAVVTGVAIDRGPSEEEKYELSFQVVVADEISGKNARSTSPVAVYTGRGRSMFEALANASRQTARFLSLGHVRVLVISEKFGREGIKDIMDVLERDSETRLTSFMFISKGQTAKDSLTTMTVFSKIPANDLVEKLETTSRQFGYNFRMEVDDVVRGLQIPGGGPLINGVLVSGDEKKSDTNDNLKSIAPKATLKVTGIAAFKADKLVGWLEGSEAVGTALLKNKISQMPLLVKSGKGNYVSFSVYLSQVKVEAEADNPEDPLITIKITQQAGLKESPNNLDLTNPKVLNDLSKLLQQETEKQLTAALTAARRMNSDFLGFGEAVKRDNKKGWKMVENHWEQIFKKCRVKYEIDAVIRHTDMRSSSFQAN</sequence>
<keyword evidence="6" id="KW-0564">Palmitate</keyword>
<evidence type="ECO:0000313" key="10">
    <source>
        <dbReference type="EMBL" id="NUU64214.1"/>
    </source>
</evidence>
<dbReference type="RefSeq" id="WP_175374553.1">
    <property type="nucleotide sequence ID" value="NZ_JABWCS010000221.1"/>
</dbReference>
<comment type="subcellular location">
    <subcellularLocation>
        <location evidence="1">Membrane</location>
        <topology evidence="1">Lipid-anchor</topology>
    </subcellularLocation>
</comment>
<keyword evidence="11" id="KW-1185">Reference proteome</keyword>
<keyword evidence="5" id="KW-0472">Membrane</keyword>
<keyword evidence="7" id="KW-0449">Lipoprotein</keyword>
<dbReference type="Pfam" id="PF05504">
    <property type="entry name" value="Spore_GerAC"/>
    <property type="match status" value="1"/>
</dbReference>
<evidence type="ECO:0000256" key="3">
    <source>
        <dbReference type="ARBA" id="ARBA00022544"/>
    </source>
</evidence>
<dbReference type="InterPro" id="IPR057336">
    <property type="entry name" value="GerAC_N"/>
</dbReference>
<evidence type="ECO:0000256" key="2">
    <source>
        <dbReference type="ARBA" id="ARBA00007886"/>
    </source>
</evidence>
<proteinExistence type="inferred from homology"/>
<keyword evidence="3" id="KW-0309">Germination</keyword>
<evidence type="ECO:0000256" key="4">
    <source>
        <dbReference type="ARBA" id="ARBA00022729"/>
    </source>
</evidence>
<dbReference type="AlphaFoldDB" id="A0A850EXE8"/>
<evidence type="ECO:0000256" key="1">
    <source>
        <dbReference type="ARBA" id="ARBA00004635"/>
    </source>
</evidence>
<gene>
    <name evidence="10" type="ORF">HPT30_28070</name>
</gene>
<protein>
    <submittedName>
        <fullName evidence="10">Ger(X)C family spore germination protein</fullName>
    </submittedName>
</protein>
<dbReference type="PROSITE" id="PS51257">
    <property type="entry name" value="PROKAR_LIPOPROTEIN"/>
    <property type="match status" value="1"/>
</dbReference>
<dbReference type="Gene3D" id="3.30.300.210">
    <property type="entry name" value="Nutrient germinant receptor protein C, domain 3"/>
    <property type="match status" value="1"/>
</dbReference>
<dbReference type="Proteomes" id="UP000564806">
    <property type="component" value="Unassembled WGS sequence"/>
</dbReference>
<evidence type="ECO:0000313" key="11">
    <source>
        <dbReference type="Proteomes" id="UP000564806"/>
    </source>
</evidence>
<dbReference type="InterPro" id="IPR008844">
    <property type="entry name" value="Spore_GerAC-like"/>
</dbReference>
<dbReference type="Gene3D" id="6.20.190.10">
    <property type="entry name" value="Nutrient germinant receptor protein C, domain 1"/>
    <property type="match status" value="1"/>
</dbReference>
<dbReference type="Pfam" id="PF25198">
    <property type="entry name" value="Spore_GerAC_N"/>
    <property type="match status" value="1"/>
</dbReference>
<dbReference type="EMBL" id="JABWCS010000221">
    <property type="protein sequence ID" value="NUU64214.1"/>
    <property type="molecule type" value="Genomic_DNA"/>
</dbReference>
<evidence type="ECO:0000256" key="7">
    <source>
        <dbReference type="ARBA" id="ARBA00023288"/>
    </source>
</evidence>
<name>A0A850EXE8_9BACL</name>
<dbReference type="InterPro" id="IPR046953">
    <property type="entry name" value="Spore_GerAC-like_C"/>
</dbReference>
<dbReference type="GO" id="GO:0016020">
    <property type="term" value="C:membrane"/>
    <property type="evidence" value="ECO:0007669"/>
    <property type="project" value="UniProtKB-SubCell"/>
</dbReference>